<keyword evidence="5" id="KW-0808">Transferase</keyword>
<evidence type="ECO:0000256" key="10">
    <source>
        <dbReference type="ARBA" id="ARBA00022842"/>
    </source>
</evidence>
<comment type="cofactor">
    <cofactor evidence="1">
        <name>Mg(2+)</name>
        <dbReference type="ChEBI" id="CHEBI:18420"/>
    </cofactor>
</comment>
<comment type="caution">
    <text evidence="14">Lacks conserved residue(s) required for the propagation of feature annotation.</text>
</comment>
<dbReference type="GO" id="GO:0006241">
    <property type="term" value="P:CTP biosynthetic process"/>
    <property type="evidence" value="ECO:0007669"/>
    <property type="project" value="InterPro"/>
</dbReference>
<keyword evidence="6" id="KW-0479">Metal-binding</keyword>
<feature type="non-terminal residue" evidence="17">
    <location>
        <position position="166"/>
    </location>
</feature>
<keyword evidence="11" id="KW-0546">Nucleotide metabolism</keyword>
<dbReference type="SMART" id="SM00562">
    <property type="entry name" value="NDK"/>
    <property type="match status" value="1"/>
</dbReference>
<dbReference type="Gene3D" id="3.30.70.141">
    <property type="entry name" value="Nucleoside diphosphate kinase-like domain"/>
    <property type="match status" value="1"/>
</dbReference>
<dbReference type="PROSITE" id="PS51374">
    <property type="entry name" value="NDPK_LIKE"/>
    <property type="match status" value="1"/>
</dbReference>
<comment type="similarity">
    <text evidence="3 14 15">Belongs to the NDK family.</text>
</comment>
<dbReference type="GO" id="GO:0006228">
    <property type="term" value="P:UTP biosynthetic process"/>
    <property type="evidence" value="ECO:0007669"/>
    <property type="project" value="InterPro"/>
</dbReference>
<organism evidence="17">
    <name type="scientific">Ornithodoros brasiliensis</name>
    <name type="common">Mouro tick</name>
    <dbReference type="NCBI Taxonomy" id="888526"/>
    <lineage>
        <taxon>Eukaryota</taxon>
        <taxon>Metazoa</taxon>
        <taxon>Ecdysozoa</taxon>
        <taxon>Arthropoda</taxon>
        <taxon>Chelicerata</taxon>
        <taxon>Arachnida</taxon>
        <taxon>Acari</taxon>
        <taxon>Parasitiformes</taxon>
        <taxon>Ixodida</taxon>
        <taxon>Ixodoidea</taxon>
        <taxon>Argasidae</taxon>
        <taxon>Ornithodorinae</taxon>
        <taxon>Ornithodoros</taxon>
    </lineage>
</organism>
<comment type="subcellular location">
    <subcellularLocation>
        <location evidence="12">Mitochondrion intermembrane space</location>
        <topology evidence="12">Peripheral membrane protein</topology>
    </subcellularLocation>
    <subcellularLocation>
        <location evidence="2">Mitochondrion matrix</location>
    </subcellularLocation>
</comment>
<dbReference type="PRINTS" id="PR01243">
    <property type="entry name" value="NUCDPKINASE"/>
</dbReference>
<evidence type="ECO:0000256" key="14">
    <source>
        <dbReference type="PROSITE-ProRule" id="PRU00706"/>
    </source>
</evidence>
<dbReference type="InterPro" id="IPR001564">
    <property type="entry name" value="Nucleoside_diP_kinase"/>
</dbReference>
<dbReference type="GO" id="GO:0004550">
    <property type="term" value="F:nucleoside diphosphate kinase activity"/>
    <property type="evidence" value="ECO:0007669"/>
    <property type="project" value="UniProtKB-EC"/>
</dbReference>
<reference evidence="17" key="1">
    <citation type="submission" date="2016-07" db="EMBL/GenBank/DDBJ databases">
        <title>Salivary Glands transcriptome analysis on engorged females of Ornithodoros brasiliensis (Acari:Argasidae).</title>
        <authorList>
            <person name="Simons S.M."/>
            <person name="Carvalho E."/>
            <person name="Junqueira-de-Azevedo I."/>
            <person name="Ho P.L."/>
            <person name="Giovanni D."/>
            <person name="Mendonca R."/>
            <person name="Onofrio V."/>
            <person name="Landulfo G."/>
            <person name="Ramirez D."/>
            <person name="Barros-Battesti D."/>
        </authorList>
    </citation>
    <scope>NUCLEOTIDE SEQUENCE</scope>
    <source>
        <strain evidence="17">Female</strain>
        <tissue evidence="17">Salivary gland</tissue>
    </source>
</reference>
<sequence length="166" mass="18174">SSQLSLETNKMVVGVLMSLYAALSPAVRALRQRTFILVRPEAVQRGLVGKIVSRFEKIGYKMVAMKLCQPSDEILQKALADIGYKTAQSSEGMGPVVVMVWEGKDVVQRARAVIGAEEFVKSMPGSIRGDAVLDDARNLAYGSDSAALAQKEIALWFQRGEIVEWD</sequence>
<evidence type="ECO:0000256" key="12">
    <source>
        <dbReference type="ARBA" id="ARBA00060410"/>
    </source>
</evidence>
<dbReference type="GO" id="GO:0005758">
    <property type="term" value="C:mitochondrial intermembrane space"/>
    <property type="evidence" value="ECO:0007669"/>
    <property type="project" value="UniProtKB-SubCell"/>
</dbReference>
<proteinExistence type="inferred from homology"/>
<dbReference type="PANTHER" id="PTHR11349">
    <property type="entry name" value="NUCLEOSIDE DIPHOSPHATE KINASE"/>
    <property type="match status" value="1"/>
</dbReference>
<evidence type="ECO:0000256" key="6">
    <source>
        <dbReference type="ARBA" id="ARBA00022723"/>
    </source>
</evidence>
<evidence type="ECO:0000256" key="3">
    <source>
        <dbReference type="ARBA" id="ARBA00008142"/>
    </source>
</evidence>
<evidence type="ECO:0000256" key="2">
    <source>
        <dbReference type="ARBA" id="ARBA00004305"/>
    </source>
</evidence>
<dbReference type="Pfam" id="PF00334">
    <property type="entry name" value="NDK"/>
    <property type="match status" value="1"/>
</dbReference>
<dbReference type="GO" id="GO:0006183">
    <property type="term" value="P:GTP biosynthetic process"/>
    <property type="evidence" value="ECO:0007669"/>
    <property type="project" value="InterPro"/>
</dbReference>
<dbReference type="SUPFAM" id="SSF54919">
    <property type="entry name" value="Nucleoside diphosphate kinase, NDK"/>
    <property type="match status" value="1"/>
</dbReference>
<dbReference type="EC" id="2.7.4.6" evidence="4"/>
<accession>A0A1D2AII7</accession>
<evidence type="ECO:0000256" key="11">
    <source>
        <dbReference type="ARBA" id="ARBA00023080"/>
    </source>
</evidence>
<evidence type="ECO:0000256" key="5">
    <source>
        <dbReference type="ARBA" id="ARBA00022679"/>
    </source>
</evidence>
<evidence type="ECO:0000259" key="16">
    <source>
        <dbReference type="SMART" id="SM00562"/>
    </source>
</evidence>
<evidence type="ECO:0000256" key="13">
    <source>
        <dbReference type="ARBA" id="ARBA00068134"/>
    </source>
</evidence>
<evidence type="ECO:0000256" key="15">
    <source>
        <dbReference type="RuleBase" id="RU004011"/>
    </source>
</evidence>
<keyword evidence="10" id="KW-0460">Magnesium</keyword>
<evidence type="ECO:0000256" key="8">
    <source>
        <dbReference type="ARBA" id="ARBA00022777"/>
    </source>
</evidence>
<keyword evidence="8 17" id="KW-0418">Kinase</keyword>
<evidence type="ECO:0000256" key="1">
    <source>
        <dbReference type="ARBA" id="ARBA00001946"/>
    </source>
</evidence>
<evidence type="ECO:0000256" key="7">
    <source>
        <dbReference type="ARBA" id="ARBA00022741"/>
    </source>
</evidence>
<evidence type="ECO:0000256" key="4">
    <source>
        <dbReference type="ARBA" id="ARBA00012966"/>
    </source>
</evidence>
<name>A0A1D2AII7_ORNBR</name>
<feature type="non-terminal residue" evidence="17">
    <location>
        <position position="1"/>
    </location>
</feature>
<dbReference type="InterPro" id="IPR034907">
    <property type="entry name" value="NDK-like_dom"/>
</dbReference>
<keyword evidence="7" id="KW-0547">Nucleotide-binding</keyword>
<keyword evidence="9" id="KW-0067">ATP-binding</keyword>
<evidence type="ECO:0000256" key="9">
    <source>
        <dbReference type="ARBA" id="ARBA00022840"/>
    </source>
</evidence>
<dbReference type="InterPro" id="IPR036850">
    <property type="entry name" value="NDK-like_dom_sf"/>
</dbReference>
<evidence type="ECO:0000313" key="17">
    <source>
        <dbReference type="EMBL" id="JAT79009.1"/>
    </source>
</evidence>
<dbReference type="FunFam" id="3.30.70.141:FF:000017">
    <property type="entry name" value="Nucleoside diphosphate kinase"/>
    <property type="match status" value="1"/>
</dbReference>
<feature type="domain" description="Nucleoside diphosphate kinase-like" evidence="16">
    <location>
        <begin position="31"/>
        <end position="164"/>
    </location>
</feature>
<dbReference type="GO" id="GO:0005759">
    <property type="term" value="C:mitochondrial matrix"/>
    <property type="evidence" value="ECO:0007669"/>
    <property type="project" value="UniProtKB-SubCell"/>
</dbReference>
<dbReference type="AlphaFoldDB" id="A0A1D2AII7"/>
<dbReference type="GO" id="GO:0046872">
    <property type="term" value="F:metal ion binding"/>
    <property type="evidence" value="ECO:0007669"/>
    <property type="project" value="UniProtKB-KW"/>
</dbReference>
<dbReference type="GO" id="GO:0005524">
    <property type="term" value="F:ATP binding"/>
    <property type="evidence" value="ECO:0007669"/>
    <property type="project" value="UniProtKB-KW"/>
</dbReference>
<dbReference type="EMBL" id="GETE01000637">
    <property type="protein sequence ID" value="JAT79009.1"/>
    <property type="molecule type" value="Transcribed_RNA"/>
</dbReference>
<protein>
    <recommendedName>
        <fullName evidence="13">Nucleoside diphosphate kinase, mitochondrial</fullName>
        <ecNumber evidence="4">2.7.4.6</ecNumber>
    </recommendedName>
</protein>